<dbReference type="RefSeq" id="WP_076085674.1">
    <property type="nucleotide sequence ID" value="NZ_CP019070.1"/>
</dbReference>
<proteinExistence type="predicted"/>
<accession>A0A1P8KLH1</accession>
<organism evidence="2 3">
    <name type="scientific">Poseidonibacter parvus</name>
    <dbReference type="NCBI Taxonomy" id="1850254"/>
    <lineage>
        <taxon>Bacteria</taxon>
        <taxon>Pseudomonadati</taxon>
        <taxon>Campylobacterota</taxon>
        <taxon>Epsilonproteobacteria</taxon>
        <taxon>Campylobacterales</taxon>
        <taxon>Arcobacteraceae</taxon>
        <taxon>Poseidonibacter</taxon>
    </lineage>
</organism>
<dbReference type="EMBL" id="CP019070">
    <property type="protein sequence ID" value="APW65407.1"/>
    <property type="molecule type" value="Genomic_DNA"/>
</dbReference>
<feature type="transmembrane region" description="Helical" evidence="1">
    <location>
        <begin position="107"/>
        <end position="127"/>
    </location>
</feature>
<protein>
    <recommendedName>
        <fullName evidence="4">DUF2721 domain-containing protein</fullName>
    </recommendedName>
</protein>
<dbReference type="Pfam" id="PF11026">
    <property type="entry name" value="DUF2721"/>
    <property type="match status" value="1"/>
</dbReference>
<keyword evidence="3" id="KW-1185">Reference proteome</keyword>
<reference evidence="2 3" key="1">
    <citation type="submission" date="2017-01" db="EMBL/GenBank/DDBJ databases">
        <title>Genome sequencing of Arcobacter sp. LPB0137.</title>
        <authorList>
            <person name="Lee G.-W."/>
            <person name="Yi H."/>
        </authorList>
    </citation>
    <scope>NUCLEOTIDE SEQUENCE [LARGE SCALE GENOMIC DNA]</scope>
    <source>
        <strain evidence="2 3">LPB0137</strain>
    </source>
</reference>
<gene>
    <name evidence="2" type="ORF">LPB137_05870</name>
</gene>
<keyword evidence="1" id="KW-1133">Transmembrane helix</keyword>
<evidence type="ECO:0000256" key="1">
    <source>
        <dbReference type="SAM" id="Phobius"/>
    </source>
</evidence>
<keyword evidence="1" id="KW-0812">Transmembrane</keyword>
<dbReference type="AlphaFoldDB" id="A0A1P8KLH1"/>
<feature type="transmembrane region" description="Helical" evidence="1">
    <location>
        <begin position="16"/>
        <end position="37"/>
    </location>
</feature>
<evidence type="ECO:0000313" key="3">
    <source>
        <dbReference type="Proteomes" id="UP000186074"/>
    </source>
</evidence>
<dbReference type="KEGG" id="alp:LPB137_05870"/>
<dbReference type="InterPro" id="IPR021279">
    <property type="entry name" value="DUF2721"/>
</dbReference>
<evidence type="ECO:0008006" key="4">
    <source>
        <dbReference type="Google" id="ProtNLM"/>
    </source>
</evidence>
<sequence length="147" mass="16379">MITAITQEGVNTVSHLIQLSVAPVFLLAGVAGLLNVFTGRLSRIIDKVEKFDATSINNEHEDRRLSLTLRMQNINYAISLCTMTGLLIALVIVTMFLSSIFQFNGSVFIATLFIFAMLSLIVSLILFQKEIFFTTSFIKKKKASLKK</sequence>
<evidence type="ECO:0000313" key="2">
    <source>
        <dbReference type="EMBL" id="APW65407.1"/>
    </source>
</evidence>
<keyword evidence="1" id="KW-0472">Membrane</keyword>
<dbReference type="OrthoDB" id="5396182at2"/>
<name>A0A1P8KLH1_9BACT</name>
<feature type="transmembrane region" description="Helical" evidence="1">
    <location>
        <begin position="74"/>
        <end position="101"/>
    </location>
</feature>
<dbReference type="STRING" id="1850254.LPB137_05870"/>
<dbReference type="Proteomes" id="UP000186074">
    <property type="component" value="Chromosome"/>
</dbReference>